<feature type="domain" description="Amine oxidase" evidence="1">
    <location>
        <begin position="26"/>
        <end position="276"/>
    </location>
</feature>
<dbReference type="EMBL" id="SZPR01000008">
    <property type="protein sequence ID" value="TKT10552.1"/>
    <property type="molecule type" value="Genomic_DNA"/>
</dbReference>
<dbReference type="PANTHER" id="PTHR21197">
    <property type="entry name" value="UDP-GALACTOPYRANOSE MUTASE"/>
    <property type="match status" value="1"/>
</dbReference>
<organism evidence="2 3">
    <name type="scientific">Streptomyces galbus</name>
    <dbReference type="NCBI Taxonomy" id="33898"/>
    <lineage>
        <taxon>Bacteria</taxon>
        <taxon>Bacillati</taxon>
        <taxon>Actinomycetota</taxon>
        <taxon>Actinomycetes</taxon>
        <taxon>Kitasatosporales</taxon>
        <taxon>Streptomycetaceae</taxon>
        <taxon>Streptomyces</taxon>
    </lineage>
</organism>
<dbReference type="GO" id="GO:0008767">
    <property type="term" value="F:UDP-galactopyranose mutase activity"/>
    <property type="evidence" value="ECO:0007669"/>
    <property type="project" value="TreeGrafter"/>
</dbReference>
<proteinExistence type="predicted"/>
<reference evidence="2 3" key="1">
    <citation type="submission" date="2019-04" db="EMBL/GenBank/DDBJ databases">
        <title>Streptomyces lasaliensis sp.nov., an Actinomycete isolated from soil which produces the polyether antibiotic lasalocid.</title>
        <authorList>
            <person name="Erwin G."/>
            <person name="Haber C."/>
        </authorList>
    </citation>
    <scope>NUCLEOTIDE SEQUENCE [LARGE SCALE GENOMIC DNA]</scope>
    <source>
        <strain evidence="2 3">DSM 40089</strain>
    </source>
</reference>
<dbReference type="Proteomes" id="UP000308632">
    <property type="component" value="Unassembled WGS sequence"/>
</dbReference>
<protein>
    <recommendedName>
        <fullName evidence="1">Amine oxidase domain-containing protein</fullName>
    </recommendedName>
</protein>
<evidence type="ECO:0000259" key="1">
    <source>
        <dbReference type="Pfam" id="PF01593"/>
    </source>
</evidence>
<gene>
    <name evidence="2" type="ORF">E4U92_06405</name>
</gene>
<dbReference type="Gene3D" id="3.50.50.60">
    <property type="entry name" value="FAD/NAD(P)-binding domain"/>
    <property type="match status" value="1"/>
</dbReference>
<dbReference type="Pfam" id="PF01593">
    <property type="entry name" value="Amino_oxidase"/>
    <property type="match status" value="1"/>
</dbReference>
<name>A0A4U5X7F8_STRGB</name>
<dbReference type="AlphaFoldDB" id="A0A4U5X7F8"/>
<evidence type="ECO:0000313" key="2">
    <source>
        <dbReference type="EMBL" id="TKT10552.1"/>
    </source>
</evidence>
<dbReference type="RefSeq" id="WP_137299258.1">
    <property type="nucleotide sequence ID" value="NZ_BMVD01000001.1"/>
</dbReference>
<sequence length="454" mass="49845">MLDPSPWADPADHEVETEVLVLGGGLAGLAAGSVLGDRAIVVEASDRPGGLVRTERVGDYWFDRVIHLLYFSHPDVEARVRALLGDVLRPCPPDARVETARGTTRFPVQLNLYGLPAEVRAACLADLRAAHARDTAPGDYEELLLSAFGRTLCELFFFPYNRKLWRRPLGTLSASGFHWNLTRPSVAEIERGAASARPAQGYNARGWYPRPAPGGRRGMEVLSRALADQVPDLRLRHTVTAVDPTSRTVRTRSPEGVTDFRFTHDCVSTLPLPATVELCHRAPEALVERCRALPRNRVRSVALAVRGPRPRDTGHWRYYTREDVPFTRLVFMTEFDPEMAPADGWGVLAEVLEPSEGPRATDDALVADVLRGVGTVGLLGPGSRVVATGVFTSDPGYVVFTDEARQTADEATRHLRSLGITPLGRYGTWTYSSMSQVMEEAFAWASRRAAPATT</sequence>
<dbReference type="PANTHER" id="PTHR21197:SF0">
    <property type="entry name" value="UDP-GALACTOPYRANOSE MUTASE"/>
    <property type="match status" value="1"/>
</dbReference>
<dbReference type="GO" id="GO:0050660">
    <property type="term" value="F:flavin adenine dinucleotide binding"/>
    <property type="evidence" value="ECO:0007669"/>
    <property type="project" value="TreeGrafter"/>
</dbReference>
<dbReference type="InterPro" id="IPR002937">
    <property type="entry name" value="Amino_oxidase"/>
</dbReference>
<dbReference type="InterPro" id="IPR036188">
    <property type="entry name" value="FAD/NAD-bd_sf"/>
</dbReference>
<evidence type="ECO:0000313" key="3">
    <source>
        <dbReference type="Proteomes" id="UP000308632"/>
    </source>
</evidence>
<dbReference type="GO" id="GO:0016491">
    <property type="term" value="F:oxidoreductase activity"/>
    <property type="evidence" value="ECO:0007669"/>
    <property type="project" value="InterPro"/>
</dbReference>
<dbReference type="SUPFAM" id="SSF51905">
    <property type="entry name" value="FAD/NAD(P)-binding domain"/>
    <property type="match status" value="1"/>
</dbReference>
<dbReference type="GO" id="GO:0005829">
    <property type="term" value="C:cytosol"/>
    <property type="evidence" value="ECO:0007669"/>
    <property type="project" value="TreeGrafter"/>
</dbReference>
<accession>A0A4U5X7F8</accession>
<comment type="caution">
    <text evidence="2">The sequence shown here is derived from an EMBL/GenBank/DDBJ whole genome shotgun (WGS) entry which is preliminary data.</text>
</comment>